<evidence type="ECO:0000256" key="1">
    <source>
        <dbReference type="ARBA" id="ARBA00000971"/>
    </source>
</evidence>
<evidence type="ECO:0000313" key="12">
    <source>
        <dbReference type="EMBL" id="KAJ3509321.1"/>
    </source>
</evidence>
<dbReference type="FunFam" id="2.40.100.10:FF:000013">
    <property type="entry name" value="Peptidyl-prolyl cis-trans isomerase"/>
    <property type="match status" value="1"/>
</dbReference>
<keyword evidence="5" id="KW-0413">Isomerase</keyword>
<dbReference type="EMBL" id="JANKHO010000486">
    <property type="protein sequence ID" value="KAJ3509321.1"/>
    <property type="molecule type" value="Genomic_DNA"/>
</dbReference>
<dbReference type="Gene3D" id="2.40.100.10">
    <property type="entry name" value="Cyclophilin-like"/>
    <property type="match status" value="1"/>
</dbReference>
<evidence type="ECO:0000256" key="9">
    <source>
        <dbReference type="ARBA" id="ARBA00081826"/>
    </source>
</evidence>
<keyword evidence="13" id="KW-1185">Reference proteome</keyword>
<dbReference type="CDD" id="cd01926">
    <property type="entry name" value="cyclophilin_ABH_like"/>
    <property type="match status" value="1"/>
</dbReference>
<evidence type="ECO:0000256" key="4">
    <source>
        <dbReference type="ARBA" id="ARBA00023110"/>
    </source>
</evidence>
<dbReference type="GO" id="GO:0003755">
    <property type="term" value="F:peptidyl-prolyl cis-trans isomerase activity"/>
    <property type="evidence" value="ECO:0007669"/>
    <property type="project" value="UniProtKB-KW"/>
</dbReference>
<dbReference type="InterPro" id="IPR002130">
    <property type="entry name" value="Cyclophilin-type_PPIase_dom"/>
</dbReference>
<evidence type="ECO:0000256" key="6">
    <source>
        <dbReference type="ARBA" id="ARBA00029569"/>
    </source>
</evidence>
<protein>
    <recommendedName>
        <fullName evidence="3">Peptidyl-prolyl cis-trans isomerase</fullName>
        <ecNumber evidence="2">5.2.1.8</ecNumber>
    </recommendedName>
    <alternativeName>
        <fullName evidence="9">Cyclophilin</fullName>
    </alternativeName>
    <alternativeName>
        <fullName evidence="8">Cyclosporin A-binding protein</fullName>
    </alternativeName>
    <alternativeName>
        <fullName evidence="6">Rotamase</fullName>
    </alternativeName>
</protein>
<name>A0A9W8K137_9AGAR</name>
<dbReference type="Proteomes" id="UP001148786">
    <property type="component" value="Unassembled WGS sequence"/>
</dbReference>
<evidence type="ECO:0000256" key="2">
    <source>
        <dbReference type="ARBA" id="ARBA00013194"/>
    </source>
</evidence>
<feature type="domain" description="PPIase cyclophilin-type" evidence="11">
    <location>
        <begin position="342"/>
        <end position="498"/>
    </location>
</feature>
<sequence>MDSQKTYPHPTAYSRLCSTCLKRNVSVFKNCSDCREKSRQKRVLADQRKKERERRVSQALAQMRKEMMSSDSDVENASAMQGVEGPVASAKENGAKAKEGAAKRKEAKAFSELEGAERDTAVQEMQKRLKKKIKARGSAMTPNLSGRETDDGKEYQTASMLYDAIKSESTRVLALNKPLQFRGYHSIVAVSSINHEKRAEIVENDLRKLARLFFAAARNTMVEKDTGKLMFKCACAGPSVPMGPPVKKGTQGDLIRWARARAAFDAAASPQCGGTVTITVKGDNSHPYGIPVMASFLRRFTTAASAGKNMYFTLAVASTLPVYAVLNNDSPSGAVNSRANVFFDVAINAKPSGRIVFKLFDETCPKTTSNFRELATGQHGFGYAGSSFHRIIPNFMLQGGDFTNHNGTGGKSIYGTMFPDENFELKHTEPGLLSMANAGRNTNGSQFFITTVKTPWLDGRHVVFGKVVEGMDVVKAVEAIGTESGRPTAKVTITSSGVLE</sequence>
<evidence type="ECO:0000256" key="7">
    <source>
        <dbReference type="ARBA" id="ARBA00037940"/>
    </source>
</evidence>
<gene>
    <name evidence="12" type="ORF">NLJ89_g5283</name>
</gene>
<keyword evidence="4" id="KW-0697">Rotamase</keyword>
<dbReference type="AlphaFoldDB" id="A0A9W8K137"/>
<dbReference type="PANTHER" id="PTHR11071:SF561">
    <property type="entry name" value="PEPTIDYL-PROLYL CIS-TRANS ISOMERASE D-RELATED"/>
    <property type="match status" value="1"/>
</dbReference>
<evidence type="ECO:0000256" key="3">
    <source>
        <dbReference type="ARBA" id="ARBA00021047"/>
    </source>
</evidence>
<feature type="region of interest" description="Disordered" evidence="10">
    <location>
        <begin position="132"/>
        <end position="151"/>
    </location>
</feature>
<dbReference type="OrthoDB" id="193499at2759"/>
<dbReference type="GO" id="GO:0016018">
    <property type="term" value="F:cyclosporin A binding"/>
    <property type="evidence" value="ECO:0007669"/>
    <property type="project" value="TreeGrafter"/>
</dbReference>
<dbReference type="PROSITE" id="PS50072">
    <property type="entry name" value="CSA_PPIASE_2"/>
    <property type="match status" value="1"/>
</dbReference>
<dbReference type="Pfam" id="PF00160">
    <property type="entry name" value="Pro_isomerase"/>
    <property type="match status" value="1"/>
</dbReference>
<comment type="caution">
    <text evidence="12">The sequence shown here is derived from an EMBL/GenBank/DDBJ whole genome shotgun (WGS) entry which is preliminary data.</text>
</comment>
<evidence type="ECO:0000256" key="5">
    <source>
        <dbReference type="ARBA" id="ARBA00023235"/>
    </source>
</evidence>
<dbReference type="InterPro" id="IPR020892">
    <property type="entry name" value="Cyclophilin-type_PPIase_CS"/>
</dbReference>
<dbReference type="GO" id="GO:0006457">
    <property type="term" value="P:protein folding"/>
    <property type="evidence" value="ECO:0007669"/>
    <property type="project" value="InterPro"/>
</dbReference>
<proteinExistence type="inferred from homology"/>
<comment type="catalytic activity">
    <reaction evidence="1">
        <text>[protein]-peptidylproline (omega=180) = [protein]-peptidylproline (omega=0)</text>
        <dbReference type="Rhea" id="RHEA:16237"/>
        <dbReference type="Rhea" id="RHEA-COMP:10747"/>
        <dbReference type="Rhea" id="RHEA-COMP:10748"/>
        <dbReference type="ChEBI" id="CHEBI:83833"/>
        <dbReference type="ChEBI" id="CHEBI:83834"/>
        <dbReference type="EC" id="5.2.1.8"/>
    </reaction>
</comment>
<dbReference type="EC" id="5.2.1.8" evidence="2"/>
<evidence type="ECO:0000256" key="8">
    <source>
        <dbReference type="ARBA" id="ARBA00043067"/>
    </source>
</evidence>
<dbReference type="PANTHER" id="PTHR11071">
    <property type="entry name" value="PEPTIDYL-PROLYL CIS-TRANS ISOMERASE"/>
    <property type="match status" value="1"/>
</dbReference>
<dbReference type="SUPFAM" id="SSF50891">
    <property type="entry name" value="Cyclophilin-like"/>
    <property type="match status" value="1"/>
</dbReference>
<accession>A0A9W8K137</accession>
<comment type="similarity">
    <text evidence="7">Belongs to the cyclophilin-type PPIase family. PPIase A subfamily.</text>
</comment>
<evidence type="ECO:0000256" key="10">
    <source>
        <dbReference type="SAM" id="MobiDB-lite"/>
    </source>
</evidence>
<evidence type="ECO:0000259" key="11">
    <source>
        <dbReference type="PROSITE" id="PS50072"/>
    </source>
</evidence>
<dbReference type="PROSITE" id="PS00170">
    <property type="entry name" value="CSA_PPIASE_1"/>
    <property type="match status" value="1"/>
</dbReference>
<dbReference type="PRINTS" id="PR00153">
    <property type="entry name" value="CSAPPISMRASE"/>
</dbReference>
<evidence type="ECO:0000313" key="13">
    <source>
        <dbReference type="Proteomes" id="UP001148786"/>
    </source>
</evidence>
<organism evidence="12 13">
    <name type="scientific">Agrocybe chaxingu</name>
    <dbReference type="NCBI Taxonomy" id="84603"/>
    <lineage>
        <taxon>Eukaryota</taxon>
        <taxon>Fungi</taxon>
        <taxon>Dikarya</taxon>
        <taxon>Basidiomycota</taxon>
        <taxon>Agaricomycotina</taxon>
        <taxon>Agaricomycetes</taxon>
        <taxon>Agaricomycetidae</taxon>
        <taxon>Agaricales</taxon>
        <taxon>Agaricineae</taxon>
        <taxon>Strophariaceae</taxon>
        <taxon>Agrocybe</taxon>
    </lineage>
</organism>
<dbReference type="GO" id="GO:0005737">
    <property type="term" value="C:cytoplasm"/>
    <property type="evidence" value="ECO:0007669"/>
    <property type="project" value="TreeGrafter"/>
</dbReference>
<reference evidence="12" key="1">
    <citation type="submission" date="2022-07" db="EMBL/GenBank/DDBJ databases">
        <title>Genome Sequence of Agrocybe chaxingu.</title>
        <authorList>
            <person name="Buettner E."/>
        </authorList>
    </citation>
    <scope>NUCLEOTIDE SEQUENCE</scope>
    <source>
        <strain evidence="12">MP-N11</strain>
    </source>
</reference>
<dbReference type="InterPro" id="IPR029000">
    <property type="entry name" value="Cyclophilin-like_dom_sf"/>
</dbReference>